<evidence type="ECO:0000313" key="4">
    <source>
        <dbReference type="Proteomes" id="UP000031036"/>
    </source>
</evidence>
<dbReference type="OMA" id="WKPCIER"/>
<organism evidence="3 4">
    <name type="scientific">Toxocara canis</name>
    <name type="common">Canine roundworm</name>
    <dbReference type="NCBI Taxonomy" id="6265"/>
    <lineage>
        <taxon>Eukaryota</taxon>
        <taxon>Metazoa</taxon>
        <taxon>Ecdysozoa</taxon>
        <taxon>Nematoda</taxon>
        <taxon>Chromadorea</taxon>
        <taxon>Rhabditida</taxon>
        <taxon>Spirurina</taxon>
        <taxon>Ascaridomorpha</taxon>
        <taxon>Ascaridoidea</taxon>
        <taxon>Toxocaridae</taxon>
        <taxon>Toxocara</taxon>
    </lineage>
</organism>
<dbReference type="PANTHER" id="PTHR21679">
    <property type="entry name" value="DOMAIN OF UNKNOWN FUNCTION DB DOMAIN-CONTAINING PROTEIN-RELATED"/>
    <property type="match status" value="1"/>
</dbReference>
<evidence type="ECO:0000256" key="1">
    <source>
        <dbReference type="SAM" id="SignalP"/>
    </source>
</evidence>
<sequence length="232" mass="26200">MLTLVTQTLLFAAGSMALSVNEINEFENPTDCGNAATEWKPCIERKIADQVFGSCCERFVPPECRGLCIYENNPIEARVVLMHTIQPSRCRLYKYLSSVVHCAAQTHDNTHCCRDMGVHEIGPQCLQMCKPQLMHTIQPSRCRLYKYLSSVVHCAAQTHDNTHCCRDMGVHEIGPQCLQMCKPQGNPRQLWGSKSLRKDLVVCLAKWDQIMQCHQSGLRARKIPKTPAVTTQ</sequence>
<evidence type="ECO:0000313" key="3">
    <source>
        <dbReference type="EMBL" id="KHN70837.1"/>
    </source>
</evidence>
<feature type="domain" description="Domain of unknown function DB" evidence="2">
    <location>
        <begin position="134"/>
        <end position="214"/>
    </location>
</feature>
<name>A0A0B2UP25_TOXCA</name>
<evidence type="ECO:0000259" key="2">
    <source>
        <dbReference type="Pfam" id="PF01682"/>
    </source>
</evidence>
<keyword evidence="4" id="KW-1185">Reference proteome</keyword>
<feature type="domain" description="Domain of unknown function DB" evidence="2">
    <location>
        <begin position="55"/>
        <end position="132"/>
    </location>
</feature>
<reference evidence="3 4" key="1">
    <citation type="submission" date="2014-11" db="EMBL/GenBank/DDBJ databases">
        <title>Genetic blueprint of the zoonotic pathogen Toxocara canis.</title>
        <authorList>
            <person name="Zhu X.-Q."/>
            <person name="Korhonen P.K."/>
            <person name="Cai H."/>
            <person name="Young N.D."/>
            <person name="Nejsum P."/>
            <person name="von Samson-Himmelstjerna G."/>
            <person name="Boag P.R."/>
            <person name="Tan P."/>
            <person name="Li Q."/>
            <person name="Min J."/>
            <person name="Yang Y."/>
            <person name="Wang X."/>
            <person name="Fang X."/>
            <person name="Hall R.S."/>
            <person name="Hofmann A."/>
            <person name="Sternberg P.W."/>
            <person name="Jex A.R."/>
            <person name="Gasser R.B."/>
        </authorList>
    </citation>
    <scope>NUCLEOTIDE SEQUENCE [LARGE SCALE GENOMIC DNA]</scope>
    <source>
        <strain evidence="3">PN_DK_2014</strain>
    </source>
</reference>
<dbReference type="EMBL" id="JPKZ01022848">
    <property type="protein sequence ID" value="KHN70837.1"/>
    <property type="molecule type" value="Genomic_DNA"/>
</dbReference>
<feature type="chain" id="PRO_5002076483" description="Domain of unknown function DB domain-containing protein" evidence="1">
    <location>
        <begin position="18"/>
        <end position="232"/>
    </location>
</feature>
<dbReference type="STRING" id="6265.A0A0B2UP25"/>
<gene>
    <name evidence="3" type="ORF">Tcan_17350</name>
</gene>
<comment type="caution">
    <text evidence="3">The sequence shown here is derived from an EMBL/GenBank/DDBJ whole genome shotgun (WGS) entry which is preliminary data.</text>
</comment>
<keyword evidence="1" id="KW-0732">Signal</keyword>
<accession>A0A0B2UP25</accession>
<dbReference type="InterPro" id="IPR002602">
    <property type="entry name" value="DB"/>
</dbReference>
<dbReference type="OrthoDB" id="5779268at2759"/>
<dbReference type="PANTHER" id="PTHR21679:SF2">
    <property type="entry name" value="DOMAIN OF UNKNOWN FUNCTION DB DOMAIN-CONTAINING PROTEIN"/>
    <property type="match status" value="1"/>
</dbReference>
<protein>
    <recommendedName>
        <fullName evidence="2">Domain of unknown function DB domain-containing protein</fullName>
    </recommendedName>
</protein>
<dbReference type="Proteomes" id="UP000031036">
    <property type="component" value="Unassembled WGS sequence"/>
</dbReference>
<feature type="signal peptide" evidence="1">
    <location>
        <begin position="1"/>
        <end position="17"/>
    </location>
</feature>
<proteinExistence type="predicted"/>
<dbReference type="AlphaFoldDB" id="A0A0B2UP25"/>
<dbReference type="Pfam" id="PF01682">
    <property type="entry name" value="DB"/>
    <property type="match status" value="2"/>
</dbReference>